<name>X1IBM5_9ZZZZ</name>
<reference evidence="1" key="1">
    <citation type="journal article" date="2014" name="Front. Microbiol.">
        <title>High frequency of phylogenetically diverse reductive dehalogenase-homologous genes in deep subseafloor sedimentary metagenomes.</title>
        <authorList>
            <person name="Kawai M."/>
            <person name="Futagami T."/>
            <person name="Toyoda A."/>
            <person name="Takaki Y."/>
            <person name="Nishi S."/>
            <person name="Hori S."/>
            <person name="Arai W."/>
            <person name="Tsubouchi T."/>
            <person name="Morono Y."/>
            <person name="Uchiyama I."/>
            <person name="Ito T."/>
            <person name="Fujiyama A."/>
            <person name="Inagaki F."/>
            <person name="Takami H."/>
        </authorList>
    </citation>
    <scope>NUCLEOTIDE SEQUENCE</scope>
    <source>
        <strain evidence="1">Expedition CK06-06</strain>
    </source>
</reference>
<organism evidence="1">
    <name type="scientific">marine sediment metagenome</name>
    <dbReference type="NCBI Taxonomy" id="412755"/>
    <lineage>
        <taxon>unclassified sequences</taxon>
        <taxon>metagenomes</taxon>
        <taxon>ecological metagenomes</taxon>
    </lineage>
</organism>
<gene>
    <name evidence="1" type="ORF">S03H2_55279</name>
</gene>
<feature type="non-terminal residue" evidence="1">
    <location>
        <position position="191"/>
    </location>
</feature>
<evidence type="ECO:0000313" key="1">
    <source>
        <dbReference type="EMBL" id="GAH79092.1"/>
    </source>
</evidence>
<comment type="caution">
    <text evidence="1">The sequence shown here is derived from an EMBL/GenBank/DDBJ whole genome shotgun (WGS) entry which is preliminary data.</text>
</comment>
<dbReference type="EMBL" id="BARU01035300">
    <property type="protein sequence ID" value="GAH79092.1"/>
    <property type="molecule type" value="Genomic_DNA"/>
</dbReference>
<accession>X1IBM5</accession>
<proteinExistence type="predicted"/>
<protein>
    <submittedName>
        <fullName evidence="1">Uncharacterized protein</fullName>
    </submittedName>
</protein>
<dbReference type="AlphaFoldDB" id="X1IBM5"/>
<sequence length="191" mass="21509">MLGIFNVLPFLQGWMYKRHRASRTNVRRGAVPIEVVRKNETGLVYNMIAVSDDCYGTLQLEVQGADLEFKTESLYAQMFRSLGMVSQDPSGWTSLYRRNNPNSTRGSFVGLTTGGFQGSAFPYQPSIVLKLYLPSESTQKVASIMGIADVIAITNREKFIRSLRRLLEAKADLWVDPALLDLSADFEKFKK</sequence>